<organism evidence="6 7">
    <name type="scientific">Rotaria socialis</name>
    <dbReference type="NCBI Taxonomy" id="392032"/>
    <lineage>
        <taxon>Eukaryota</taxon>
        <taxon>Metazoa</taxon>
        <taxon>Spiralia</taxon>
        <taxon>Gnathifera</taxon>
        <taxon>Rotifera</taxon>
        <taxon>Eurotatoria</taxon>
        <taxon>Bdelloidea</taxon>
        <taxon>Philodinida</taxon>
        <taxon>Philodinidae</taxon>
        <taxon>Rotaria</taxon>
    </lineage>
</organism>
<feature type="domain" description="RRM" evidence="5">
    <location>
        <begin position="312"/>
        <end position="389"/>
    </location>
</feature>
<dbReference type="InterPro" id="IPR000504">
    <property type="entry name" value="RRM_dom"/>
</dbReference>
<feature type="region of interest" description="Disordered" evidence="4">
    <location>
        <begin position="230"/>
        <end position="309"/>
    </location>
</feature>
<evidence type="ECO:0000256" key="2">
    <source>
        <dbReference type="ARBA" id="ARBA00022884"/>
    </source>
</evidence>
<accession>A0A818G834</accession>
<keyword evidence="2 3" id="KW-0694">RNA-binding</keyword>
<dbReference type="SUPFAM" id="SSF54928">
    <property type="entry name" value="RNA-binding domain, RBD"/>
    <property type="match status" value="3"/>
</dbReference>
<dbReference type="PROSITE" id="PS50102">
    <property type="entry name" value="RRM"/>
    <property type="match status" value="1"/>
</dbReference>
<reference evidence="6" key="1">
    <citation type="submission" date="2021-02" db="EMBL/GenBank/DDBJ databases">
        <authorList>
            <person name="Nowell W R."/>
        </authorList>
    </citation>
    <scope>NUCLEOTIDE SEQUENCE</scope>
</reference>
<dbReference type="GO" id="GO:0003723">
    <property type="term" value="F:RNA binding"/>
    <property type="evidence" value="ECO:0007669"/>
    <property type="project" value="UniProtKB-UniRule"/>
</dbReference>
<dbReference type="EMBL" id="CAJNYV010002588">
    <property type="protein sequence ID" value="CAF3487594.1"/>
    <property type="molecule type" value="Genomic_DNA"/>
</dbReference>
<evidence type="ECO:0000256" key="4">
    <source>
        <dbReference type="SAM" id="MobiDB-lite"/>
    </source>
</evidence>
<protein>
    <recommendedName>
        <fullName evidence="5">RRM domain-containing protein</fullName>
    </recommendedName>
</protein>
<evidence type="ECO:0000256" key="1">
    <source>
        <dbReference type="ARBA" id="ARBA00022737"/>
    </source>
</evidence>
<feature type="region of interest" description="Disordered" evidence="4">
    <location>
        <begin position="392"/>
        <end position="432"/>
    </location>
</feature>
<dbReference type="Pfam" id="PF00076">
    <property type="entry name" value="RRM_1"/>
    <property type="match status" value="2"/>
</dbReference>
<gene>
    <name evidence="6" type="ORF">KIK155_LOCUS14925</name>
</gene>
<dbReference type="CDD" id="cd12254">
    <property type="entry name" value="RRM_hnRNPH_ESRPs_RBM12_like"/>
    <property type="match status" value="2"/>
</dbReference>
<dbReference type="Gene3D" id="3.30.70.330">
    <property type="match status" value="3"/>
</dbReference>
<comment type="caution">
    <text evidence="6">The sequence shown here is derived from an EMBL/GenBank/DDBJ whole genome shotgun (WGS) entry which is preliminary data.</text>
</comment>
<dbReference type="Proteomes" id="UP000663865">
    <property type="component" value="Unassembled WGS sequence"/>
</dbReference>
<evidence type="ECO:0000313" key="6">
    <source>
        <dbReference type="EMBL" id="CAF3487594.1"/>
    </source>
</evidence>
<dbReference type="PANTHER" id="PTHR13976">
    <property type="entry name" value="HETEROGENEOUS NUCLEAR RIBONUCLEOPROTEIN-RELATED"/>
    <property type="match status" value="1"/>
</dbReference>
<dbReference type="InterPro" id="IPR050666">
    <property type="entry name" value="ESRP"/>
</dbReference>
<feature type="compositionally biased region" description="Low complexity" evidence="4">
    <location>
        <begin position="240"/>
        <end position="257"/>
    </location>
</feature>
<feature type="compositionally biased region" description="Basic and acidic residues" evidence="4">
    <location>
        <begin position="416"/>
        <end position="432"/>
    </location>
</feature>
<evidence type="ECO:0000259" key="5">
    <source>
        <dbReference type="PROSITE" id="PS50102"/>
    </source>
</evidence>
<keyword evidence="1" id="KW-0677">Repeat</keyword>
<dbReference type="InterPro" id="IPR012677">
    <property type="entry name" value="Nucleotide-bd_a/b_plait_sf"/>
</dbReference>
<dbReference type="InterPro" id="IPR035979">
    <property type="entry name" value="RBD_domain_sf"/>
</dbReference>
<dbReference type="AlphaFoldDB" id="A0A818G834"/>
<sequence>MSRDRHRQDDRTSSKSSRNHDYLIKLRGIPYSSTKDDIKKFLHPCRIDTIHLFNNRGSSSDECLVDLELEADVKDALKKSNQLMGNRYIESIEISVIFFCTSTCNLLSCLVLQATVYEYNFFVKHKGMISWREPVIRMNGLPYTCTMGDVQNFFKDIPIARNGIYITRDMTDNALGGGYVAFISMDNAYKAMDIYDQAHIQHRYIQLSPSTYDEAKKTILNDAVLNGKRFAGESDDEDNNNNTQNRTNRSPRNSRPTSRIHRGLPAKQPPSQSITSRSRSRQRHDGSRRRSRKRSRSPVRHSSRTSIQNGEYLVKMRGMPFTVVEKDIREFFPSAIQPVHIKILYDRCTNRPNGDAHIYFNTMDQVNEAVKCDRKYMGSRYVEIYFESRRTLSSNRRRSKSKDSSHHSSRSSSKTRNHDKSRSRSESRDKTN</sequence>
<evidence type="ECO:0000256" key="3">
    <source>
        <dbReference type="PROSITE-ProRule" id="PRU00176"/>
    </source>
</evidence>
<name>A0A818G834_9BILA</name>
<feature type="compositionally biased region" description="Basic residues" evidence="4">
    <location>
        <begin position="278"/>
        <end position="303"/>
    </location>
</feature>
<proteinExistence type="predicted"/>
<evidence type="ECO:0000313" key="7">
    <source>
        <dbReference type="Proteomes" id="UP000663865"/>
    </source>
</evidence>
<dbReference type="SMART" id="SM00360">
    <property type="entry name" value="RRM"/>
    <property type="match status" value="3"/>
</dbReference>